<dbReference type="Proteomes" id="UP001159363">
    <property type="component" value="Chromosome 10"/>
</dbReference>
<evidence type="ECO:0000313" key="3">
    <source>
        <dbReference type="Proteomes" id="UP001159363"/>
    </source>
</evidence>
<proteinExistence type="predicted"/>
<sequence>MQRDENTARQLRALRLVAMAYLMYEAVSTLSLLLQIDGNLNAQREHLNSFRLRLTSIYNIKRCKQKPFCSEPNHTSEWAVLDAPKILRKIKTTRVTQGVAVAQRLVCSPSTPANRV</sequence>
<keyword evidence="1" id="KW-0472">Membrane</keyword>
<organism evidence="2 3">
    <name type="scientific">Dryococelus australis</name>
    <dbReference type="NCBI Taxonomy" id="614101"/>
    <lineage>
        <taxon>Eukaryota</taxon>
        <taxon>Metazoa</taxon>
        <taxon>Ecdysozoa</taxon>
        <taxon>Arthropoda</taxon>
        <taxon>Hexapoda</taxon>
        <taxon>Insecta</taxon>
        <taxon>Pterygota</taxon>
        <taxon>Neoptera</taxon>
        <taxon>Polyneoptera</taxon>
        <taxon>Phasmatodea</taxon>
        <taxon>Verophasmatodea</taxon>
        <taxon>Anareolatae</taxon>
        <taxon>Phasmatidae</taxon>
        <taxon>Eurycanthinae</taxon>
        <taxon>Dryococelus</taxon>
    </lineage>
</organism>
<reference evidence="2 3" key="1">
    <citation type="submission" date="2023-02" db="EMBL/GenBank/DDBJ databases">
        <title>LHISI_Scaffold_Assembly.</title>
        <authorList>
            <person name="Stuart O.P."/>
            <person name="Cleave R."/>
            <person name="Magrath M.J.L."/>
            <person name="Mikheyev A.S."/>
        </authorList>
    </citation>
    <scope>NUCLEOTIDE SEQUENCE [LARGE SCALE GENOMIC DNA]</scope>
    <source>
        <strain evidence="2">Daus_M_001</strain>
        <tissue evidence="2">Leg muscle</tissue>
    </source>
</reference>
<dbReference type="EMBL" id="JARBHB010000011">
    <property type="protein sequence ID" value="KAJ8873061.1"/>
    <property type="molecule type" value="Genomic_DNA"/>
</dbReference>
<keyword evidence="1" id="KW-1133">Transmembrane helix</keyword>
<feature type="transmembrane region" description="Helical" evidence="1">
    <location>
        <begin position="12"/>
        <end position="34"/>
    </location>
</feature>
<evidence type="ECO:0000256" key="1">
    <source>
        <dbReference type="SAM" id="Phobius"/>
    </source>
</evidence>
<keyword evidence="3" id="KW-1185">Reference proteome</keyword>
<keyword evidence="1" id="KW-0812">Transmembrane</keyword>
<comment type="caution">
    <text evidence="2">The sequence shown here is derived from an EMBL/GenBank/DDBJ whole genome shotgun (WGS) entry which is preliminary data.</text>
</comment>
<evidence type="ECO:0000313" key="2">
    <source>
        <dbReference type="EMBL" id="KAJ8873061.1"/>
    </source>
</evidence>
<accession>A0ABQ9GM05</accession>
<name>A0ABQ9GM05_9NEOP</name>
<gene>
    <name evidence="2" type="ORF">PR048_026677</name>
</gene>
<protein>
    <submittedName>
        <fullName evidence="2">Uncharacterized protein</fullName>
    </submittedName>
</protein>